<protein>
    <submittedName>
        <fullName evidence="2">Uncharacterized protein</fullName>
    </submittedName>
</protein>
<keyword evidence="5" id="KW-1185">Reference proteome</keyword>
<dbReference type="OrthoDB" id="2588230at2"/>
<dbReference type="RefSeq" id="WP_066072007.1">
    <property type="nucleotide sequence ID" value="NZ_FRBG01000024.1"/>
</dbReference>
<accession>A0A150FT02</accession>
<evidence type="ECO:0000256" key="1">
    <source>
        <dbReference type="SAM" id="Phobius"/>
    </source>
</evidence>
<sequence precursor="true">MKKIIITICATLILISTNVYGADLIYRLTHGDQYALVLGTVKQVDEKGIDISVEKILNGKTVGKNIKIYINDKQNIYSYEPKEGDYIVASIDKKPSDYILKWGVFKVSSLDYKTLDIQSGLSSSDRAILKYYINNGCKEIDFYYENGKVFIRKSDGSVEKIYSEDIIETDTLDDITNEIEKLAFNRKTVIISLSSVILVLLVRLYLDKRK</sequence>
<keyword evidence="1" id="KW-0812">Transmembrane</keyword>
<dbReference type="EMBL" id="LSFY01000001">
    <property type="protein sequence ID" value="KXZ40708.1"/>
    <property type="molecule type" value="Genomic_DNA"/>
</dbReference>
<reference evidence="3 5" key="2">
    <citation type="submission" date="2016-11" db="EMBL/GenBank/DDBJ databases">
        <authorList>
            <person name="Varghese N."/>
            <person name="Submissions S."/>
        </authorList>
    </citation>
    <scope>NUCLEOTIDE SEQUENCE [LARGE SCALE GENOMIC DNA]</scope>
    <source>
        <strain evidence="3 5">DSM 7308</strain>
    </source>
</reference>
<comment type="caution">
    <text evidence="2">The sequence shown here is derived from an EMBL/GenBank/DDBJ whole genome shotgun (WGS) entry which is preliminary data.</text>
</comment>
<reference evidence="2 4" key="1">
    <citation type="submission" date="2016-02" db="EMBL/GenBank/DDBJ databases">
        <title>Draft genome sequence for Clostridium paradoxum JW-YL-7.</title>
        <authorList>
            <person name="Utturkar S.M."/>
            <person name="Lancaster A."/>
            <person name="Poole F.L."/>
            <person name="Adams M.W."/>
            <person name="Brown S.D."/>
        </authorList>
    </citation>
    <scope>NUCLEOTIDE SEQUENCE [LARGE SCALE GENOMIC DNA]</scope>
    <source>
        <strain evidence="2 4">JW-YL-7</strain>
    </source>
</reference>
<evidence type="ECO:0000313" key="3">
    <source>
        <dbReference type="EMBL" id="SHL33718.1"/>
    </source>
</evidence>
<evidence type="ECO:0000313" key="4">
    <source>
        <dbReference type="Proteomes" id="UP000092605"/>
    </source>
</evidence>
<dbReference type="EMBL" id="FRBG01000024">
    <property type="protein sequence ID" value="SHL33718.1"/>
    <property type="molecule type" value="Genomic_DNA"/>
</dbReference>
<dbReference type="PATRIC" id="fig|1121328.3.peg.1795"/>
<dbReference type="Proteomes" id="UP000323392">
    <property type="component" value="Unassembled WGS sequence"/>
</dbReference>
<keyword evidence="1" id="KW-1133">Transmembrane helix</keyword>
<dbReference type="Proteomes" id="UP000092605">
    <property type="component" value="Unassembled WGS sequence"/>
</dbReference>
<dbReference type="AlphaFoldDB" id="A0A150FT02"/>
<evidence type="ECO:0000313" key="5">
    <source>
        <dbReference type="Proteomes" id="UP000323392"/>
    </source>
</evidence>
<keyword evidence="1" id="KW-0472">Membrane</keyword>
<organism evidence="2 4">
    <name type="scientific">Alkalithermobacter thermoalcaliphilus JW-YL-7 = DSM 7308</name>
    <dbReference type="NCBI Taxonomy" id="1121328"/>
    <lineage>
        <taxon>Bacteria</taxon>
        <taxon>Bacillati</taxon>
        <taxon>Bacillota</taxon>
        <taxon>Clostridia</taxon>
        <taxon>Peptostreptococcales</taxon>
        <taxon>Tepidibacteraceae</taxon>
        <taxon>Alkalithermobacter</taxon>
    </lineage>
</organism>
<gene>
    <name evidence="2" type="ORF">JWYL7_1783</name>
    <name evidence="3" type="ORF">SAMN05661008_01892</name>
</gene>
<feature type="transmembrane region" description="Helical" evidence="1">
    <location>
        <begin position="189"/>
        <end position="206"/>
    </location>
</feature>
<proteinExistence type="predicted"/>
<evidence type="ECO:0000313" key="2">
    <source>
        <dbReference type="EMBL" id="KXZ40708.1"/>
    </source>
</evidence>
<name>A0A150FT02_CLOPD</name>